<dbReference type="Proteomes" id="UP000569914">
    <property type="component" value="Unassembled WGS sequence"/>
</dbReference>
<keyword evidence="2" id="KW-1185">Reference proteome</keyword>
<dbReference type="RefSeq" id="WP_179749701.1">
    <property type="nucleotide sequence ID" value="NZ_JACCBU010000001.1"/>
</dbReference>
<reference evidence="1 2" key="1">
    <citation type="submission" date="2020-07" db="EMBL/GenBank/DDBJ databases">
        <title>Sequencing the genomes of 1000 actinobacteria strains.</title>
        <authorList>
            <person name="Klenk H.-P."/>
        </authorList>
    </citation>
    <scope>NUCLEOTIDE SEQUENCE [LARGE SCALE GENOMIC DNA]</scope>
    <source>
        <strain evidence="1 2">DSM 22083</strain>
    </source>
</reference>
<dbReference type="AlphaFoldDB" id="A0A7Y9LB09"/>
<proteinExistence type="predicted"/>
<sequence>MNAAIVDTSAILAIFDQDYAEHVVLADVITSGEFVPILSPFIVAEADYLLASRLGGEAAQRFGRDIVTGAYELAEWTAEDHADALAVVQRFGTGKDYIGIADASNVVLADRFRTTQMMTLDQRHFRALEPLWGASAFRIIPYDLD</sequence>
<name>A0A7Y9LB09_9ACTN</name>
<comment type="caution">
    <text evidence="1">The sequence shown here is derived from an EMBL/GenBank/DDBJ whole genome shotgun (WGS) entry which is preliminary data.</text>
</comment>
<evidence type="ECO:0000313" key="2">
    <source>
        <dbReference type="Proteomes" id="UP000569914"/>
    </source>
</evidence>
<gene>
    <name evidence="1" type="ORF">BKA15_001662</name>
</gene>
<dbReference type="SUPFAM" id="SSF88723">
    <property type="entry name" value="PIN domain-like"/>
    <property type="match status" value="1"/>
</dbReference>
<dbReference type="Gene3D" id="3.40.50.1010">
    <property type="entry name" value="5'-nuclease"/>
    <property type="match status" value="1"/>
</dbReference>
<evidence type="ECO:0000313" key="1">
    <source>
        <dbReference type="EMBL" id="NYE70333.1"/>
    </source>
</evidence>
<organism evidence="1 2">
    <name type="scientific">Microlunatus parietis</name>
    <dbReference type="NCBI Taxonomy" id="682979"/>
    <lineage>
        <taxon>Bacteria</taxon>
        <taxon>Bacillati</taxon>
        <taxon>Actinomycetota</taxon>
        <taxon>Actinomycetes</taxon>
        <taxon>Propionibacteriales</taxon>
        <taxon>Propionibacteriaceae</taxon>
        <taxon>Microlunatus</taxon>
    </lineage>
</organism>
<accession>A0A7Y9LB09</accession>
<protein>
    <submittedName>
        <fullName evidence="1">Uncharacterized protein</fullName>
    </submittedName>
</protein>
<dbReference type="EMBL" id="JACCBU010000001">
    <property type="protein sequence ID" value="NYE70333.1"/>
    <property type="molecule type" value="Genomic_DNA"/>
</dbReference>
<dbReference type="InterPro" id="IPR029060">
    <property type="entry name" value="PIN-like_dom_sf"/>
</dbReference>